<sequence>MCDILQAANMLRGVPKEIAEMKNELENIEEFINKADRMADDVEDENTSQGIKARIKQLIEASFDIQDVIDEYMIYEEKPHGCAGGANLAKTMILRHRIANKIRNIKSRISEMNDARGMDHIFHIQSTLEQGSNSSAISLNADLLQNLRKAPFYMDEADIVGFEMPRDMLIDWLVEGRAERTIVSVVGMGGQGKTTLAKKVFDNNKIVKHFDCHVWIKVSQSYNIEGLLRSMLHKFYEQQGANPPPNIHQMTRAVLVDEVRKYLKKKRYVVVFDDVWNLRFWDDIEFAMIDNKMGCKILITTRDLNVLNACKKSAFVEVYELKSLTEEQSLELFNKKAFHDLNGRCPENLIDISSKIVEKCNGLPLAIVVIGGILSCKDRNTLEWSNFSENLNSELKEDSLIKKIVCLSYHDLSYNLKSCLLYFGLYPEGCIVPSKILIRQWMAERFVKDDMEETFEEVAKGYLTELINRSLVQVVSISIDGRAKSCCVHDLVHATILEKCEDLSFCKNIDEDDQSSLNGMVRRLSIAIKSDNLMENIENSQVRSLLVKTLNEAFVRKIPTKYRRLSVLDLEHVGLRDVPKDLGCLSHLKYFRFRENFRGDRCVLPKAIGMLENLETLDLTRTSFHAMPKEICKLRKLRHFLGYNMSLIQLKDGIGGMTSLQTLRDVYLDGGENEVVKLIQELGKLKQLKELVLIGVRSTYMSAISSSINEMQQMEKLHIRANGYNMVIDMDLSSPPPMLRHLTLEGKLEMLPEWIPKLQNLVKLKLKYSELTDDKMELLKSMPNLLSLSLRENAYEAETLHFQHGWFENLKHLYLEDLENLNYIIIDEGALCSLKKLQLTFIRHLKTLPTGIQHLKKLEVLNIKQMSHLFSEAFFFDEGKAHWSFKHVPVVDI</sequence>
<dbReference type="EMBL" id="CASHSV030000024">
    <property type="protein sequence ID" value="CAJ2639964.1"/>
    <property type="molecule type" value="Genomic_DNA"/>
</dbReference>
<accession>A0ACB0J623</accession>
<keyword evidence="2" id="KW-1185">Reference proteome</keyword>
<reference evidence="1" key="1">
    <citation type="submission" date="2023-10" db="EMBL/GenBank/DDBJ databases">
        <authorList>
            <person name="Rodriguez Cubillos JULIANA M."/>
            <person name="De Vega J."/>
        </authorList>
    </citation>
    <scope>NUCLEOTIDE SEQUENCE</scope>
</reference>
<protein>
    <submittedName>
        <fullName evidence="1">Uncharacterized protein</fullName>
    </submittedName>
</protein>
<evidence type="ECO:0000313" key="1">
    <source>
        <dbReference type="EMBL" id="CAJ2639964.1"/>
    </source>
</evidence>
<name>A0ACB0J623_TRIPR</name>
<dbReference type="Proteomes" id="UP001177021">
    <property type="component" value="Unassembled WGS sequence"/>
</dbReference>
<comment type="caution">
    <text evidence="1">The sequence shown here is derived from an EMBL/GenBank/DDBJ whole genome shotgun (WGS) entry which is preliminary data.</text>
</comment>
<organism evidence="1 2">
    <name type="scientific">Trifolium pratense</name>
    <name type="common">Red clover</name>
    <dbReference type="NCBI Taxonomy" id="57577"/>
    <lineage>
        <taxon>Eukaryota</taxon>
        <taxon>Viridiplantae</taxon>
        <taxon>Streptophyta</taxon>
        <taxon>Embryophyta</taxon>
        <taxon>Tracheophyta</taxon>
        <taxon>Spermatophyta</taxon>
        <taxon>Magnoliopsida</taxon>
        <taxon>eudicotyledons</taxon>
        <taxon>Gunneridae</taxon>
        <taxon>Pentapetalae</taxon>
        <taxon>rosids</taxon>
        <taxon>fabids</taxon>
        <taxon>Fabales</taxon>
        <taxon>Fabaceae</taxon>
        <taxon>Papilionoideae</taxon>
        <taxon>50 kb inversion clade</taxon>
        <taxon>NPAAA clade</taxon>
        <taxon>Hologalegina</taxon>
        <taxon>IRL clade</taxon>
        <taxon>Trifolieae</taxon>
        <taxon>Trifolium</taxon>
    </lineage>
</organism>
<gene>
    <name evidence="1" type="ORF">MILVUS5_LOCUS9901</name>
</gene>
<evidence type="ECO:0000313" key="2">
    <source>
        <dbReference type="Proteomes" id="UP001177021"/>
    </source>
</evidence>
<proteinExistence type="predicted"/>